<sequence>MAKRPTNYNNLLIVLVAGVGILLLSLSRLVDSQDNSVTLLPAEANLAALVFSGVVLHQQQGEWQATPSQPHSELQRLVMAWQQARLVPVVTPLERLEVPIQVDLYLTASGEPQTVLLYPEGQMIKLLAQPQWWRLVNLDMNTLLPTASPARNESDGV</sequence>
<keyword evidence="2" id="KW-1185">Reference proteome</keyword>
<dbReference type="EMBL" id="BAABJZ010000093">
    <property type="protein sequence ID" value="GAA4894483.1"/>
    <property type="molecule type" value="Genomic_DNA"/>
</dbReference>
<reference evidence="2" key="1">
    <citation type="journal article" date="2019" name="Int. J. Syst. Evol. Microbiol.">
        <title>The Global Catalogue of Microorganisms (GCM) 10K type strain sequencing project: providing services to taxonomists for standard genome sequencing and annotation.</title>
        <authorList>
            <consortium name="The Broad Institute Genomics Platform"/>
            <consortium name="The Broad Institute Genome Sequencing Center for Infectious Disease"/>
            <person name="Wu L."/>
            <person name="Ma J."/>
        </authorList>
    </citation>
    <scope>NUCLEOTIDE SEQUENCE [LARGE SCALE GENOMIC DNA]</scope>
    <source>
        <strain evidence="2">JCM 18401</strain>
    </source>
</reference>
<evidence type="ECO:0000313" key="1">
    <source>
        <dbReference type="EMBL" id="GAA4894483.1"/>
    </source>
</evidence>
<evidence type="ECO:0000313" key="2">
    <source>
        <dbReference type="Proteomes" id="UP001499988"/>
    </source>
</evidence>
<protein>
    <submittedName>
        <fullName evidence="1">Uncharacterized protein</fullName>
    </submittedName>
</protein>
<dbReference type="RefSeq" id="WP_345336202.1">
    <property type="nucleotide sequence ID" value="NZ_BAABJZ010000093.1"/>
</dbReference>
<accession>A0ABP9F695</accession>
<name>A0ABP9F695_9GAMM</name>
<dbReference type="Proteomes" id="UP001499988">
    <property type="component" value="Unassembled WGS sequence"/>
</dbReference>
<organism evidence="1 2">
    <name type="scientific">Ferrimonas pelagia</name>
    <dbReference type="NCBI Taxonomy" id="1177826"/>
    <lineage>
        <taxon>Bacteria</taxon>
        <taxon>Pseudomonadati</taxon>
        <taxon>Pseudomonadota</taxon>
        <taxon>Gammaproteobacteria</taxon>
        <taxon>Alteromonadales</taxon>
        <taxon>Ferrimonadaceae</taxon>
        <taxon>Ferrimonas</taxon>
    </lineage>
</organism>
<comment type="caution">
    <text evidence="1">The sequence shown here is derived from an EMBL/GenBank/DDBJ whole genome shotgun (WGS) entry which is preliminary data.</text>
</comment>
<proteinExistence type="predicted"/>
<gene>
    <name evidence="1" type="ORF">GCM10023333_29490</name>
</gene>